<dbReference type="Proteomes" id="UP000257109">
    <property type="component" value="Unassembled WGS sequence"/>
</dbReference>
<dbReference type="EMBL" id="QJKJ01004237">
    <property type="protein sequence ID" value="RDX94993.1"/>
    <property type="molecule type" value="Genomic_DNA"/>
</dbReference>
<keyword evidence="2" id="KW-1185">Reference proteome</keyword>
<comment type="caution">
    <text evidence="1">The sequence shown here is derived from an EMBL/GenBank/DDBJ whole genome shotgun (WGS) entry which is preliminary data.</text>
</comment>
<reference evidence="1" key="1">
    <citation type="submission" date="2018-05" db="EMBL/GenBank/DDBJ databases">
        <title>Draft genome of Mucuna pruriens seed.</title>
        <authorList>
            <person name="Nnadi N.E."/>
            <person name="Vos R."/>
            <person name="Hasami M.H."/>
            <person name="Devisetty U.K."/>
            <person name="Aguiy J.C."/>
        </authorList>
    </citation>
    <scope>NUCLEOTIDE SEQUENCE [LARGE SCALE GENOMIC DNA]</scope>
    <source>
        <strain evidence="1">JCA_2017</strain>
    </source>
</reference>
<dbReference type="PANTHER" id="PTHR10775:SF185">
    <property type="entry name" value="OS08G0208400 PROTEIN"/>
    <property type="match status" value="1"/>
</dbReference>
<dbReference type="AlphaFoldDB" id="A0A371GX27"/>
<dbReference type="InterPro" id="IPR004242">
    <property type="entry name" value="Transposase_21"/>
</dbReference>
<organism evidence="1 2">
    <name type="scientific">Mucuna pruriens</name>
    <name type="common">Velvet bean</name>
    <name type="synonym">Dolichos pruriens</name>
    <dbReference type="NCBI Taxonomy" id="157652"/>
    <lineage>
        <taxon>Eukaryota</taxon>
        <taxon>Viridiplantae</taxon>
        <taxon>Streptophyta</taxon>
        <taxon>Embryophyta</taxon>
        <taxon>Tracheophyta</taxon>
        <taxon>Spermatophyta</taxon>
        <taxon>Magnoliopsida</taxon>
        <taxon>eudicotyledons</taxon>
        <taxon>Gunneridae</taxon>
        <taxon>Pentapetalae</taxon>
        <taxon>rosids</taxon>
        <taxon>fabids</taxon>
        <taxon>Fabales</taxon>
        <taxon>Fabaceae</taxon>
        <taxon>Papilionoideae</taxon>
        <taxon>50 kb inversion clade</taxon>
        <taxon>NPAAA clade</taxon>
        <taxon>indigoferoid/millettioid clade</taxon>
        <taxon>Phaseoleae</taxon>
        <taxon>Mucuna</taxon>
    </lineage>
</organism>
<proteinExistence type="predicted"/>
<sequence length="198" mass="23183">MIQLMGEKMPKGNIMVTNLYHAGKSMQILGLGCLRIDYCSKGCILYYNENSNKSITNKTNIYMTINRSEVEKKISVKKMWYFPLIPRLKRLYSSIAIASHMMHFDRLHLEFSQNPKNVRLRLYAYGFNPFTQYGKIILTSYNLPPMMCMKREFMFLTILISSPSNPKHKIDPIIDELCTLWDDDILTDDILTYDVSLR</sequence>
<evidence type="ECO:0000313" key="2">
    <source>
        <dbReference type="Proteomes" id="UP000257109"/>
    </source>
</evidence>
<name>A0A371GX27_MUCPR</name>
<feature type="non-terminal residue" evidence="1">
    <location>
        <position position="1"/>
    </location>
</feature>
<dbReference type="PANTHER" id="PTHR10775">
    <property type="entry name" value="OS08G0208400 PROTEIN"/>
    <property type="match status" value="1"/>
</dbReference>
<accession>A0A371GX27</accession>
<dbReference type="Pfam" id="PF02992">
    <property type="entry name" value="Transposase_21"/>
    <property type="match status" value="1"/>
</dbReference>
<protein>
    <submittedName>
        <fullName evidence="1">Uncharacterized protein</fullName>
    </submittedName>
</protein>
<dbReference type="OrthoDB" id="1917820at2759"/>
<gene>
    <name evidence="1" type="ORF">CR513_22546</name>
</gene>
<evidence type="ECO:0000313" key="1">
    <source>
        <dbReference type="EMBL" id="RDX94993.1"/>
    </source>
</evidence>